<protein>
    <submittedName>
        <fullName evidence="2">Terminase small subunit</fullName>
    </submittedName>
</protein>
<feature type="compositionally biased region" description="Polar residues" evidence="1">
    <location>
        <begin position="229"/>
        <end position="240"/>
    </location>
</feature>
<evidence type="ECO:0000313" key="2">
    <source>
        <dbReference type="EMBL" id="DAF57083.1"/>
    </source>
</evidence>
<feature type="region of interest" description="Disordered" evidence="1">
    <location>
        <begin position="219"/>
        <end position="242"/>
    </location>
</feature>
<evidence type="ECO:0000256" key="1">
    <source>
        <dbReference type="SAM" id="MobiDB-lite"/>
    </source>
</evidence>
<accession>A0A8S5T233</accession>
<sequence length="256" mass="28758">MATLSMEMKYEQFYEHALYDFLRGCIYIEPIVKCIGCHCDVGCSLDVNLMQVNVGLRKWCGGGVKKNGALPTLNRPPNFFKTLTVKKPPRVRARERFTMPAKKRQRSDSTAAAVTAFSAAATAVEPPMPLSEAELYYWNAIIRARPLDEWTAIDKMHAWNLSKTMQYIADSHADIATNGLTIINERGTPIDNPAIRRLETLSRLTITYSTKLHIHAEATVGRSEDSAKRATQQRQAQDTLGSLKEHELSDFINTVN</sequence>
<reference evidence="2" key="1">
    <citation type="journal article" date="2021" name="Proc. Natl. Acad. Sci. U.S.A.">
        <title>A Catalog of Tens of Thousands of Viruses from Human Metagenomes Reveals Hidden Associations with Chronic Diseases.</title>
        <authorList>
            <person name="Tisza M.J."/>
            <person name="Buck C.B."/>
        </authorList>
    </citation>
    <scope>NUCLEOTIDE SEQUENCE</scope>
    <source>
        <strain evidence="2">CtEeW6</strain>
    </source>
</reference>
<name>A0A8S5T233_9CAUD</name>
<dbReference type="EMBL" id="BK032728">
    <property type="protein sequence ID" value="DAF57083.1"/>
    <property type="molecule type" value="Genomic_DNA"/>
</dbReference>
<proteinExistence type="predicted"/>
<organism evidence="2">
    <name type="scientific">Siphoviridae sp. ctEeW6</name>
    <dbReference type="NCBI Taxonomy" id="2827816"/>
    <lineage>
        <taxon>Viruses</taxon>
        <taxon>Duplodnaviria</taxon>
        <taxon>Heunggongvirae</taxon>
        <taxon>Uroviricota</taxon>
        <taxon>Caudoviricetes</taxon>
    </lineage>
</organism>